<dbReference type="GO" id="GO:0016829">
    <property type="term" value="F:lyase activity"/>
    <property type="evidence" value="ECO:0007669"/>
    <property type="project" value="UniProtKB-KW"/>
</dbReference>
<reference evidence="1 2" key="1">
    <citation type="submission" date="2019-05" db="EMBL/GenBank/DDBJ databases">
        <title>Arcobacter sp. nov., isolated from sea sediment.</title>
        <authorList>
            <person name="Kim W."/>
        </authorList>
    </citation>
    <scope>NUCLEOTIDE SEQUENCE [LARGE SCALE GENOMIC DNA]</scope>
    <source>
        <strain evidence="1 2">CAU 1517</strain>
    </source>
</reference>
<dbReference type="InterPro" id="IPR052551">
    <property type="entry name" value="UV-DNA_repair_photolyase"/>
</dbReference>
<dbReference type="InterPro" id="IPR014729">
    <property type="entry name" value="Rossmann-like_a/b/a_fold"/>
</dbReference>
<keyword evidence="1" id="KW-0456">Lyase</keyword>
<dbReference type="Proteomes" id="UP000308901">
    <property type="component" value="Unassembled WGS sequence"/>
</dbReference>
<gene>
    <name evidence="1" type="ORF">FDK22_09225</name>
</gene>
<proteinExistence type="predicted"/>
<protein>
    <submittedName>
        <fullName evidence="1">Cryptochrome/photolyase family protein</fullName>
    </submittedName>
</protein>
<dbReference type="Gene3D" id="1.10.579.10">
    <property type="entry name" value="DNA Cyclobutane Dipyrimidine Photolyase, subunit A, domain 3"/>
    <property type="match status" value="1"/>
</dbReference>
<keyword evidence="2" id="KW-1185">Reference proteome</keyword>
<dbReference type="Gene3D" id="1.25.40.80">
    <property type="match status" value="1"/>
</dbReference>
<sequence length="468" mass="55847">MQFGAKLSIFILYPHQLFENIENLKNKKVLLIEEPLFFTLYTFHIQKLIFHRASMKFYEEYLIQNDIDVEYYEDESYLDIYKEKKVSIYDVVDDWLLKKIKINFKDLSIFDNPNFLNVSDENKFLHKYYINRRKDLNLFIEKGKPYGGKWSYDSENRKKMPKNELIPQILNFENKYLHEAKEYCKKFKSIGTCEQFTYPITFEEAKANLGYFLKNKFEKYGVYQDAIVKNGSFLFHSNISSSLNVGLLDLKYLIKEASKVDVPFNAKEGFLRQIIGWREFMLSIYKSSHVNLRNSNFFGFENEIPKKVYEGTTSLKPFDDAIKKLRLSSYNHHIERLMIIGNLFLLLEIKPNKVYEFFMANYIDAYDWVMVGNVYGMSGFSDGGSITTKPYISSSNYILKMSNDYKKSEDWCEIWDGLYWSFLYKYNHLFKDNPRMKMQISLLNKMDEKKLLNHLENANRFKEELFNA</sequence>
<evidence type="ECO:0000313" key="1">
    <source>
        <dbReference type="EMBL" id="TLP37497.1"/>
    </source>
</evidence>
<dbReference type="PANTHER" id="PTHR38657:SF1">
    <property type="entry name" value="SLR1343 PROTEIN"/>
    <property type="match status" value="1"/>
</dbReference>
<evidence type="ECO:0000313" key="2">
    <source>
        <dbReference type="Proteomes" id="UP000308901"/>
    </source>
</evidence>
<dbReference type="Gene3D" id="3.40.50.620">
    <property type="entry name" value="HUPs"/>
    <property type="match status" value="1"/>
</dbReference>
<organism evidence="1 2">
    <name type="scientific">Arcobacter arenosus</name>
    <dbReference type="NCBI Taxonomy" id="2576037"/>
    <lineage>
        <taxon>Bacteria</taxon>
        <taxon>Pseudomonadati</taxon>
        <taxon>Campylobacterota</taxon>
        <taxon>Epsilonproteobacteria</taxon>
        <taxon>Campylobacterales</taxon>
        <taxon>Arcobacteraceae</taxon>
        <taxon>Arcobacter</taxon>
    </lineage>
</organism>
<dbReference type="OrthoDB" id="5288100at2"/>
<accession>A0A5R8XZ36</accession>
<name>A0A5R8XZ36_9BACT</name>
<dbReference type="Gene3D" id="1.10.10.1710">
    <property type="entry name" value="Deoxyribodipyrimidine photolyase-related"/>
    <property type="match status" value="1"/>
</dbReference>
<dbReference type="EMBL" id="VANU01000004">
    <property type="protein sequence ID" value="TLP37497.1"/>
    <property type="molecule type" value="Genomic_DNA"/>
</dbReference>
<dbReference type="SUPFAM" id="SSF48173">
    <property type="entry name" value="Cryptochrome/photolyase FAD-binding domain"/>
    <property type="match status" value="1"/>
</dbReference>
<comment type="caution">
    <text evidence="1">The sequence shown here is derived from an EMBL/GenBank/DDBJ whole genome shotgun (WGS) entry which is preliminary data.</text>
</comment>
<dbReference type="PANTHER" id="PTHR38657">
    <property type="entry name" value="SLR1343 PROTEIN"/>
    <property type="match status" value="1"/>
</dbReference>
<dbReference type="AlphaFoldDB" id="A0A5R8XZ36"/>
<dbReference type="InterPro" id="IPR007357">
    <property type="entry name" value="PhrB-like"/>
</dbReference>
<dbReference type="Pfam" id="PF04244">
    <property type="entry name" value="DPRP"/>
    <property type="match status" value="1"/>
</dbReference>
<dbReference type="InterPro" id="IPR036134">
    <property type="entry name" value="Crypto/Photolyase_FAD-like_sf"/>
</dbReference>